<dbReference type="PANTHER" id="PTHR34814">
    <property type="entry name" value="NITROSOGUANIDINE RESISTANCE PROTEIN SNG1"/>
    <property type="match status" value="1"/>
</dbReference>
<keyword evidence="4" id="KW-1185">Reference proteome</keyword>
<feature type="domain" description="DUF3533" evidence="2">
    <location>
        <begin position="1"/>
        <end position="170"/>
    </location>
</feature>
<keyword evidence="1" id="KW-0472">Membrane</keyword>
<feature type="transmembrane region" description="Helical" evidence="1">
    <location>
        <begin position="31"/>
        <end position="51"/>
    </location>
</feature>
<accession>A0AAD7IB90</accession>
<evidence type="ECO:0000259" key="2">
    <source>
        <dbReference type="Pfam" id="PF12051"/>
    </source>
</evidence>
<feature type="transmembrane region" description="Helical" evidence="1">
    <location>
        <begin position="58"/>
        <end position="80"/>
    </location>
</feature>
<evidence type="ECO:0000256" key="1">
    <source>
        <dbReference type="SAM" id="Phobius"/>
    </source>
</evidence>
<evidence type="ECO:0000313" key="4">
    <source>
        <dbReference type="Proteomes" id="UP001215598"/>
    </source>
</evidence>
<dbReference type="InterPro" id="IPR053001">
    <property type="entry name" value="MNNG_permease-like"/>
</dbReference>
<reference evidence="3" key="1">
    <citation type="submission" date="2023-03" db="EMBL/GenBank/DDBJ databases">
        <title>Massive genome expansion in bonnet fungi (Mycena s.s.) driven by repeated elements and novel gene families across ecological guilds.</title>
        <authorList>
            <consortium name="Lawrence Berkeley National Laboratory"/>
            <person name="Harder C.B."/>
            <person name="Miyauchi S."/>
            <person name="Viragh M."/>
            <person name="Kuo A."/>
            <person name="Thoen E."/>
            <person name="Andreopoulos B."/>
            <person name="Lu D."/>
            <person name="Skrede I."/>
            <person name="Drula E."/>
            <person name="Henrissat B."/>
            <person name="Morin E."/>
            <person name="Kohler A."/>
            <person name="Barry K."/>
            <person name="LaButti K."/>
            <person name="Morin E."/>
            <person name="Salamov A."/>
            <person name="Lipzen A."/>
            <person name="Mereny Z."/>
            <person name="Hegedus B."/>
            <person name="Baldrian P."/>
            <person name="Stursova M."/>
            <person name="Weitz H."/>
            <person name="Taylor A."/>
            <person name="Grigoriev I.V."/>
            <person name="Nagy L.G."/>
            <person name="Martin F."/>
            <person name="Kauserud H."/>
        </authorList>
    </citation>
    <scope>NUCLEOTIDE SEQUENCE</scope>
    <source>
        <strain evidence="3">CBHHK182m</strain>
    </source>
</reference>
<gene>
    <name evidence="3" type="ORF">B0H16DRAFT_1730099</name>
</gene>
<dbReference type="Proteomes" id="UP001215598">
    <property type="component" value="Unassembled WGS sequence"/>
</dbReference>
<dbReference type="AlphaFoldDB" id="A0AAD7IB90"/>
<sequence>MLILSFFIVMVSSGARDAARLDTRLALRSLVVVRLVTSTIAYFFLAVRYIFPLNIMSIVCGLPTSTYGMQLFYTLLSRAFQLPFDRRPWMWTLTRTDRFGSAGLVIFWMLNWIGMLACGLALESMITILTVRFVPFFLIIWIISNVSVSIFPLAVLPRVFRYGYPFPFYNRELAQKPHDPHAAFVHCAKPQVFLHCS</sequence>
<dbReference type="EMBL" id="JARKIB010000114">
    <property type="protein sequence ID" value="KAJ7737932.1"/>
    <property type="molecule type" value="Genomic_DNA"/>
</dbReference>
<feature type="transmembrane region" description="Helical" evidence="1">
    <location>
        <begin position="134"/>
        <end position="156"/>
    </location>
</feature>
<dbReference type="GO" id="GO:0016020">
    <property type="term" value="C:membrane"/>
    <property type="evidence" value="ECO:0007669"/>
    <property type="project" value="TreeGrafter"/>
</dbReference>
<feature type="transmembrane region" description="Helical" evidence="1">
    <location>
        <begin position="100"/>
        <end position="122"/>
    </location>
</feature>
<protein>
    <recommendedName>
        <fullName evidence="2">DUF3533 domain-containing protein</fullName>
    </recommendedName>
</protein>
<evidence type="ECO:0000313" key="3">
    <source>
        <dbReference type="EMBL" id="KAJ7737932.1"/>
    </source>
</evidence>
<proteinExistence type="predicted"/>
<keyword evidence="1" id="KW-1133">Transmembrane helix</keyword>
<dbReference type="PANTHER" id="PTHR34814:SF1">
    <property type="entry name" value="NITROSOGUANIDINE RESISTANCE PROTEIN SNG1"/>
    <property type="match status" value="1"/>
</dbReference>
<keyword evidence="1" id="KW-0812">Transmembrane</keyword>
<dbReference type="InterPro" id="IPR022703">
    <property type="entry name" value="DUF3533"/>
</dbReference>
<name>A0AAD7IB90_9AGAR</name>
<dbReference type="Pfam" id="PF12051">
    <property type="entry name" value="DUF3533"/>
    <property type="match status" value="1"/>
</dbReference>
<organism evidence="3 4">
    <name type="scientific">Mycena metata</name>
    <dbReference type="NCBI Taxonomy" id="1033252"/>
    <lineage>
        <taxon>Eukaryota</taxon>
        <taxon>Fungi</taxon>
        <taxon>Dikarya</taxon>
        <taxon>Basidiomycota</taxon>
        <taxon>Agaricomycotina</taxon>
        <taxon>Agaricomycetes</taxon>
        <taxon>Agaricomycetidae</taxon>
        <taxon>Agaricales</taxon>
        <taxon>Marasmiineae</taxon>
        <taxon>Mycenaceae</taxon>
        <taxon>Mycena</taxon>
    </lineage>
</organism>
<comment type="caution">
    <text evidence="3">The sequence shown here is derived from an EMBL/GenBank/DDBJ whole genome shotgun (WGS) entry which is preliminary data.</text>
</comment>